<feature type="compositionally biased region" description="Polar residues" evidence="1">
    <location>
        <begin position="27"/>
        <end position="37"/>
    </location>
</feature>
<proteinExistence type="predicted"/>
<dbReference type="Proteomes" id="UP000324222">
    <property type="component" value="Unassembled WGS sequence"/>
</dbReference>
<accession>A0A5B7FXD4</accession>
<protein>
    <submittedName>
        <fullName evidence="2">Uncharacterized protein</fullName>
    </submittedName>
</protein>
<comment type="caution">
    <text evidence="2">The sequence shown here is derived from an EMBL/GenBank/DDBJ whole genome shotgun (WGS) entry which is preliminary data.</text>
</comment>
<name>A0A5B7FXD4_PORTR</name>
<evidence type="ECO:0000256" key="1">
    <source>
        <dbReference type="SAM" id="MobiDB-lite"/>
    </source>
</evidence>
<reference evidence="2 3" key="1">
    <citation type="submission" date="2019-05" db="EMBL/GenBank/DDBJ databases">
        <title>Another draft genome of Portunus trituberculatus and its Hox gene families provides insights of decapod evolution.</title>
        <authorList>
            <person name="Jeong J.-H."/>
            <person name="Song I."/>
            <person name="Kim S."/>
            <person name="Choi T."/>
            <person name="Kim D."/>
            <person name="Ryu S."/>
            <person name="Kim W."/>
        </authorList>
    </citation>
    <scope>NUCLEOTIDE SEQUENCE [LARGE SCALE GENOMIC DNA]</scope>
    <source>
        <tissue evidence="2">Muscle</tissue>
    </source>
</reference>
<organism evidence="2 3">
    <name type="scientific">Portunus trituberculatus</name>
    <name type="common">Swimming crab</name>
    <name type="synonym">Neptunus trituberculatus</name>
    <dbReference type="NCBI Taxonomy" id="210409"/>
    <lineage>
        <taxon>Eukaryota</taxon>
        <taxon>Metazoa</taxon>
        <taxon>Ecdysozoa</taxon>
        <taxon>Arthropoda</taxon>
        <taxon>Crustacea</taxon>
        <taxon>Multicrustacea</taxon>
        <taxon>Malacostraca</taxon>
        <taxon>Eumalacostraca</taxon>
        <taxon>Eucarida</taxon>
        <taxon>Decapoda</taxon>
        <taxon>Pleocyemata</taxon>
        <taxon>Brachyura</taxon>
        <taxon>Eubrachyura</taxon>
        <taxon>Portunoidea</taxon>
        <taxon>Portunidae</taxon>
        <taxon>Portuninae</taxon>
        <taxon>Portunus</taxon>
    </lineage>
</organism>
<sequence>MDECCLYATSVDWRCAQQPKSGRPPLHSTQHRTSLLIPSSGDPHHITQHSRPYRYPSTQPQHHHHHHSPTSNPPTHTSERTVVSPIANLIKSPQDVASPRPQLLPLPLDQSALRYNTSQPYVIVVEY</sequence>
<gene>
    <name evidence="2" type="ORF">E2C01_043812</name>
</gene>
<keyword evidence="3" id="KW-1185">Reference proteome</keyword>
<evidence type="ECO:0000313" key="2">
    <source>
        <dbReference type="EMBL" id="MPC49995.1"/>
    </source>
</evidence>
<evidence type="ECO:0000313" key="3">
    <source>
        <dbReference type="Proteomes" id="UP000324222"/>
    </source>
</evidence>
<dbReference type="AlphaFoldDB" id="A0A5B7FXD4"/>
<feature type="region of interest" description="Disordered" evidence="1">
    <location>
        <begin position="17"/>
        <end position="85"/>
    </location>
</feature>
<dbReference type="EMBL" id="VSRR010009223">
    <property type="protein sequence ID" value="MPC49995.1"/>
    <property type="molecule type" value="Genomic_DNA"/>
</dbReference>